<name>A0AAD5VIR8_9AGAR</name>
<dbReference type="Proteomes" id="UP001213000">
    <property type="component" value="Unassembled WGS sequence"/>
</dbReference>
<sequence length="348" mass="38176">MSAPRLHLAQVPSSKGFVPQSDQEVLQNTLERLNSPTGSRCNITNTDIATQAVHLLGPDIPDDHATRLERQWGLHSNSKKLNVHSPHNVFFLKNDLRDVFDKSGFALLPETGIINDIYALSVYGPRERLYKKYYEEIKLWTYRFFVAQKDALSQFTVITDNEAGVYEEHTFPYRGLTITSHVSPLLVLVDLGLKLRHELHGPIWTLPSRQQGHLDEVWFQFAAIKNMVVEWMDGTPPATSASGLPIQPPTPAAVDEHDDGSHGGGNYKGGDDNNGSNNDSDDDNGGEGSGGGDSDYHSSDELYREGGGFGSACDGHCRYGVCDGRHGGGNGGRGPSLWDLGSEDDDEE</sequence>
<accession>A0AAD5VIR8</accession>
<keyword evidence="3" id="KW-1185">Reference proteome</keyword>
<comment type="caution">
    <text evidence="2">The sequence shown here is derived from an EMBL/GenBank/DDBJ whole genome shotgun (WGS) entry which is preliminary data.</text>
</comment>
<organism evidence="2 3">
    <name type="scientific">Leucocoprinus birnbaumii</name>
    <dbReference type="NCBI Taxonomy" id="56174"/>
    <lineage>
        <taxon>Eukaryota</taxon>
        <taxon>Fungi</taxon>
        <taxon>Dikarya</taxon>
        <taxon>Basidiomycota</taxon>
        <taxon>Agaricomycotina</taxon>
        <taxon>Agaricomycetes</taxon>
        <taxon>Agaricomycetidae</taxon>
        <taxon>Agaricales</taxon>
        <taxon>Agaricineae</taxon>
        <taxon>Agaricaceae</taxon>
        <taxon>Leucocoprinus</taxon>
    </lineage>
</organism>
<dbReference type="AlphaFoldDB" id="A0AAD5VIR8"/>
<dbReference type="EMBL" id="JANIEX010001053">
    <property type="protein sequence ID" value="KAJ3561114.1"/>
    <property type="molecule type" value="Genomic_DNA"/>
</dbReference>
<reference evidence="2" key="1">
    <citation type="submission" date="2022-07" db="EMBL/GenBank/DDBJ databases">
        <title>Genome Sequence of Leucocoprinus birnbaumii.</title>
        <authorList>
            <person name="Buettner E."/>
        </authorList>
    </citation>
    <scope>NUCLEOTIDE SEQUENCE</scope>
    <source>
        <strain evidence="2">VT141</strain>
    </source>
</reference>
<feature type="region of interest" description="Disordered" evidence="1">
    <location>
        <begin position="324"/>
        <end position="348"/>
    </location>
</feature>
<gene>
    <name evidence="2" type="ORF">NP233_g10395</name>
</gene>
<evidence type="ECO:0000313" key="2">
    <source>
        <dbReference type="EMBL" id="KAJ3561114.1"/>
    </source>
</evidence>
<feature type="compositionally biased region" description="Basic and acidic residues" evidence="1">
    <location>
        <begin position="294"/>
        <end position="304"/>
    </location>
</feature>
<proteinExistence type="predicted"/>
<protein>
    <recommendedName>
        <fullName evidence="4">HNH nuclease domain-containing protein</fullName>
    </recommendedName>
</protein>
<evidence type="ECO:0000256" key="1">
    <source>
        <dbReference type="SAM" id="MobiDB-lite"/>
    </source>
</evidence>
<evidence type="ECO:0000313" key="3">
    <source>
        <dbReference type="Proteomes" id="UP001213000"/>
    </source>
</evidence>
<feature type="region of interest" description="Disordered" evidence="1">
    <location>
        <begin position="238"/>
        <end position="307"/>
    </location>
</feature>
<evidence type="ECO:0008006" key="4">
    <source>
        <dbReference type="Google" id="ProtNLM"/>
    </source>
</evidence>